<dbReference type="AlphaFoldDB" id="A0A564G0K6"/>
<reference evidence="1" key="2">
    <citation type="journal article" date="2021" name="Front. Microbiol.">
        <title>Comprehensive Comparative Genomics and Phenotyping of Methylobacterium Species.</title>
        <authorList>
            <person name="Alessa O."/>
            <person name="Ogura Y."/>
            <person name="Fujitani Y."/>
            <person name="Takami H."/>
            <person name="Hayashi T."/>
            <person name="Sahin N."/>
            <person name="Tani A."/>
        </authorList>
    </citation>
    <scope>NUCLEOTIDE SEQUENCE</scope>
    <source>
        <strain evidence="1">DSM 22415</strain>
    </source>
</reference>
<dbReference type="Proteomes" id="UP001055303">
    <property type="component" value="Unassembled WGS sequence"/>
</dbReference>
<protein>
    <submittedName>
        <fullName evidence="2">Uncharacterized protein</fullName>
    </submittedName>
</protein>
<evidence type="ECO:0000313" key="3">
    <source>
        <dbReference type="Proteomes" id="UP000401717"/>
    </source>
</evidence>
<dbReference type="RefSeq" id="WP_186383865.1">
    <property type="nucleotide sequence ID" value="NZ_BPQI01000009.1"/>
</dbReference>
<accession>A0A564G0K6</accession>
<dbReference type="EMBL" id="CABFVH010000020">
    <property type="protein sequence ID" value="VUF13478.1"/>
    <property type="molecule type" value="Genomic_DNA"/>
</dbReference>
<dbReference type="Proteomes" id="UP000401717">
    <property type="component" value="Unassembled WGS sequence"/>
</dbReference>
<name>A0A564G0K6_9HYPH</name>
<evidence type="ECO:0000313" key="2">
    <source>
        <dbReference type="EMBL" id="VUF13478.1"/>
    </source>
</evidence>
<proteinExistence type="predicted"/>
<dbReference type="EMBL" id="BPQI01000009">
    <property type="protein sequence ID" value="GJD54566.1"/>
    <property type="molecule type" value="Genomic_DNA"/>
</dbReference>
<organism evidence="2 3">
    <name type="scientific">Methylobacterium dankookense</name>
    <dbReference type="NCBI Taxonomy" id="560405"/>
    <lineage>
        <taxon>Bacteria</taxon>
        <taxon>Pseudomonadati</taxon>
        <taxon>Pseudomonadota</taxon>
        <taxon>Alphaproteobacteria</taxon>
        <taxon>Hyphomicrobiales</taxon>
        <taxon>Methylobacteriaceae</taxon>
        <taxon>Methylobacterium</taxon>
    </lineage>
</organism>
<sequence>MSLLNLGNFLGDVITQTGHAVTEITSSTAHSISGIASNIVSNIHIDARPPTFST</sequence>
<reference evidence="2 3" key="1">
    <citation type="submission" date="2019-06" db="EMBL/GenBank/DDBJ databases">
        <authorList>
            <person name="Rodrigo-Torres L."/>
            <person name="Arahal R. D."/>
            <person name="Lucena T."/>
        </authorList>
    </citation>
    <scope>NUCLEOTIDE SEQUENCE [LARGE SCALE GENOMIC DNA]</scope>
    <source>
        <strain evidence="2 3">SW08-7</strain>
    </source>
</reference>
<keyword evidence="4" id="KW-1185">Reference proteome</keyword>
<evidence type="ECO:0000313" key="4">
    <source>
        <dbReference type="Proteomes" id="UP001055303"/>
    </source>
</evidence>
<reference evidence="1" key="3">
    <citation type="submission" date="2021-08" db="EMBL/GenBank/DDBJ databases">
        <authorList>
            <person name="Tani A."/>
            <person name="Ola A."/>
            <person name="Ogura Y."/>
            <person name="Katsura K."/>
            <person name="Hayashi T."/>
        </authorList>
    </citation>
    <scope>NUCLEOTIDE SEQUENCE</scope>
    <source>
        <strain evidence="1">DSM 22415</strain>
    </source>
</reference>
<gene>
    <name evidence="1" type="ORF">IFDJLNFL_0440</name>
    <name evidence="2" type="ORF">MTDSW087_03181</name>
</gene>
<evidence type="ECO:0000313" key="1">
    <source>
        <dbReference type="EMBL" id="GJD54566.1"/>
    </source>
</evidence>